<evidence type="ECO:0000313" key="2">
    <source>
        <dbReference type="Proteomes" id="UP000298596"/>
    </source>
</evidence>
<name>A0A4D8QPP8_AZOBR</name>
<protein>
    <submittedName>
        <fullName evidence="1">Uncharacterized protein</fullName>
    </submittedName>
</protein>
<dbReference type="AlphaFoldDB" id="A0A4D8QPP8"/>
<dbReference type="Proteomes" id="UP000298596">
    <property type="component" value="Plasmid p6"/>
</dbReference>
<reference evidence="1 2" key="1">
    <citation type="submission" date="2018-09" db="EMBL/GenBank/DDBJ databases">
        <title>Whole genome based analysis of evolution and adaptive divergence in Indian and Brazilian strains of Azospirillum brasilense.</title>
        <authorList>
            <person name="Singh C."/>
            <person name="Tripathi A.K."/>
        </authorList>
    </citation>
    <scope>NUCLEOTIDE SEQUENCE [LARGE SCALE GENOMIC DNA]</scope>
    <source>
        <strain evidence="1 2">MTCC4036</strain>
        <plasmid evidence="1 2">p6</plasmid>
    </source>
</reference>
<accession>A0A4D8QPP8</accession>
<dbReference type="EMBL" id="CP032336">
    <property type="protein sequence ID" value="QCO07272.1"/>
    <property type="molecule type" value="Genomic_DNA"/>
</dbReference>
<evidence type="ECO:0000313" key="1">
    <source>
        <dbReference type="EMBL" id="QCO07272.1"/>
    </source>
</evidence>
<proteinExistence type="predicted"/>
<keyword evidence="1" id="KW-0614">Plasmid</keyword>
<organism evidence="1 2">
    <name type="scientific">Azospirillum brasilense</name>
    <dbReference type="NCBI Taxonomy" id="192"/>
    <lineage>
        <taxon>Bacteria</taxon>
        <taxon>Pseudomonadati</taxon>
        <taxon>Pseudomonadota</taxon>
        <taxon>Alphaproteobacteria</taxon>
        <taxon>Rhodospirillales</taxon>
        <taxon>Azospirillaceae</taxon>
        <taxon>Azospirillum</taxon>
    </lineage>
</organism>
<geneLocation type="plasmid" evidence="1 2">
    <name>p6</name>
</geneLocation>
<sequence>MPAPFSFYVESRSCQVVTAALITAPLPSLDGIWTVWDEWEDSDHVPHADEFIGNVLLTYADDSRRIVDLADLSAGFLPGGCGHGRVWTPEFRCPDGTLCFIATQRWMCCSEEAAILLGTRWHSVPGDSFMLYPCGPQPTGKAVELDWSEDGRMTVVGSDKPAQAGTWKTSLGSGLRLGIVALPVVASPEPVEG</sequence>
<gene>
    <name evidence="1" type="ORF">D3867_35845</name>
</gene>